<feature type="transmembrane region" description="Helical" evidence="1">
    <location>
        <begin position="66"/>
        <end position="83"/>
    </location>
</feature>
<feature type="transmembrane region" description="Helical" evidence="1">
    <location>
        <begin position="331"/>
        <end position="351"/>
    </location>
</feature>
<dbReference type="Proteomes" id="UP001595926">
    <property type="component" value="Unassembled WGS sequence"/>
</dbReference>
<feature type="transmembrane region" description="Helical" evidence="1">
    <location>
        <begin position="159"/>
        <end position="179"/>
    </location>
</feature>
<sequence>MISSSLGYISSLLLIASIIVYIAAKSRRRFFEYVPAIVLIYFIIVILSICGLWDTTSTEIQQTKASLQHTILPVMLFLMLINCDIRIVVKLGRKLLIAFFGASLTIIIGFIVMYLLVGKHIAPDAWKGFAALSGSWMGGMGNMVAVKQALKTPDTQMSYILLTDSISYTVWFAFLFALISRSKVFDKWVKASDIEDHVNSISFKEKESHINFAGMFILIGVAFTASCISYELADYLPETTLISTSTWGILIVTVFGFIMAMTPLAKIRGDDILANMFLYSLIALIASGSSFKGFSDAPTYIVCGFIVLAVHGILMLILAKLFRLNLSICSIASLANIGGIGGSTILASAYAKNLISIAIIMSLLGFAIGTEGGLVVAKILSGF</sequence>
<name>A0ABV9T9X6_9GAMM</name>
<dbReference type="PANTHER" id="PTHR34289">
    <property type="entry name" value="PROTEIN, PUTATIVE (DUF819)-RELATED"/>
    <property type="match status" value="1"/>
</dbReference>
<feature type="transmembrane region" description="Helical" evidence="1">
    <location>
        <begin position="6"/>
        <end position="24"/>
    </location>
</feature>
<reference evidence="3" key="1">
    <citation type="journal article" date="2019" name="Int. J. Syst. Evol. Microbiol.">
        <title>The Global Catalogue of Microorganisms (GCM) 10K type strain sequencing project: providing services to taxonomists for standard genome sequencing and annotation.</title>
        <authorList>
            <consortium name="The Broad Institute Genomics Platform"/>
            <consortium name="The Broad Institute Genome Sequencing Center for Infectious Disease"/>
            <person name="Wu L."/>
            <person name="Ma J."/>
        </authorList>
    </citation>
    <scope>NUCLEOTIDE SEQUENCE [LARGE SCALE GENOMIC DNA]</scope>
    <source>
        <strain evidence="3">CGMCC 1.13718</strain>
    </source>
</reference>
<organism evidence="2 3">
    <name type="scientific">Pseudofrancisella aestuarii</name>
    <dbReference type="NCBI Taxonomy" id="2670347"/>
    <lineage>
        <taxon>Bacteria</taxon>
        <taxon>Pseudomonadati</taxon>
        <taxon>Pseudomonadota</taxon>
        <taxon>Gammaproteobacteria</taxon>
        <taxon>Thiotrichales</taxon>
        <taxon>Francisellaceae</taxon>
        <taxon>Pseudofrancisella</taxon>
    </lineage>
</organism>
<feature type="transmembrane region" description="Helical" evidence="1">
    <location>
        <begin position="272"/>
        <end position="291"/>
    </location>
</feature>
<keyword evidence="1" id="KW-0472">Membrane</keyword>
<feature type="transmembrane region" description="Helical" evidence="1">
    <location>
        <begin position="245"/>
        <end position="265"/>
    </location>
</feature>
<dbReference type="PANTHER" id="PTHR34289:SF8">
    <property type="entry name" value="DUF819 DOMAIN-CONTAINING PROTEIN"/>
    <property type="match status" value="1"/>
</dbReference>
<gene>
    <name evidence="2" type="ORF">ACFPDQ_00935</name>
</gene>
<evidence type="ECO:0000256" key="1">
    <source>
        <dbReference type="SAM" id="Phobius"/>
    </source>
</evidence>
<keyword evidence="1" id="KW-1133">Transmembrane helix</keyword>
<feature type="transmembrane region" description="Helical" evidence="1">
    <location>
        <begin position="36"/>
        <end position="54"/>
    </location>
</feature>
<feature type="transmembrane region" description="Helical" evidence="1">
    <location>
        <begin position="212"/>
        <end position="233"/>
    </location>
</feature>
<dbReference type="Pfam" id="PF05684">
    <property type="entry name" value="DUF819"/>
    <property type="match status" value="1"/>
</dbReference>
<keyword evidence="3" id="KW-1185">Reference proteome</keyword>
<proteinExistence type="predicted"/>
<feature type="transmembrane region" description="Helical" evidence="1">
    <location>
        <begin position="95"/>
        <end position="117"/>
    </location>
</feature>
<dbReference type="InterPro" id="IPR008537">
    <property type="entry name" value="DUF819"/>
</dbReference>
<feature type="transmembrane region" description="Helical" evidence="1">
    <location>
        <begin position="297"/>
        <end position="319"/>
    </location>
</feature>
<evidence type="ECO:0000313" key="2">
    <source>
        <dbReference type="EMBL" id="MFC4891611.1"/>
    </source>
</evidence>
<dbReference type="RefSeq" id="WP_119330652.1">
    <property type="nucleotide sequence ID" value="NZ_JBHSJH010000001.1"/>
</dbReference>
<dbReference type="EMBL" id="JBHSJH010000001">
    <property type="protein sequence ID" value="MFC4891611.1"/>
    <property type="molecule type" value="Genomic_DNA"/>
</dbReference>
<evidence type="ECO:0000313" key="3">
    <source>
        <dbReference type="Proteomes" id="UP001595926"/>
    </source>
</evidence>
<comment type="caution">
    <text evidence="2">The sequence shown here is derived from an EMBL/GenBank/DDBJ whole genome shotgun (WGS) entry which is preliminary data.</text>
</comment>
<keyword evidence="1" id="KW-0812">Transmembrane</keyword>
<accession>A0ABV9T9X6</accession>
<protein>
    <submittedName>
        <fullName evidence="2">DUF819 domain-containing protein</fullName>
    </submittedName>
</protein>
<feature type="transmembrane region" description="Helical" evidence="1">
    <location>
        <begin position="357"/>
        <end position="380"/>
    </location>
</feature>